<gene>
    <name evidence="1" type="ORF">BDY19DRAFT_155431</name>
</gene>
<name>A0ACB8U4L3_9APHY</name>
<protein>
    <submittedName>
        <fullName evidence="1">Uncharacterized protein</fullName>
    </submittedName>
</protein>
<proteinExistence type="predicted"/>
<evidence type="ECO:0000313" key="2">
    <source>
        <dbReference type="Proteomes" id="UP001055072"/>
    </source>
</evidence>
<organism evidence="1 2">
    <name type="scientific">Irpex rosettiformis</name>
    <dbReference type="NCBI Taxonomy" id="378272"/>
    <lineage>
        <taxon>Eukaryota</taxon>
        <taxon>Fungi</taxon>
        <taxon>Dikarya</taxon>
        <taxon>Basidiomycota</taxon>
        <taxon>Agaricomycotina</taxon>
        <taxon>Agaricomycetes</taxon>
        <taxon>Polyporales</taxon>
        <taxon>Irpicaceae</taxon>
        <taxon>Irpex</taxon>
    </lineage>
</organism>
<keyword evidence="2" id="KW-1185">Reference proteome</keyword>
<comment type="caution">
    <text evidence="1">The sequence shown here is derived from an EMBL/GenBank/DDBJ whole genome shotgun (WGS) entry which is preliminary data.</text>
</comment>
<sequence length="358" mass="38343">MSDLPTNTDAIHLPGSITPLRPSLGPANPSLTDIPTEGVSESSSSSHSHAGAIAGGVIGGVALLFLLIGAFLYYRHKRRAAPHPSRRRRGSEAIGDLRKPSGESFNGIDTLVGDDVFKAKRSGSYSSRIGKYESSSSIGHDRPSLGYEYDRTHTPSTVYGRRSLESTGETPTSGFAPALPTNAAFPDGRERSRSVSDQNQTQSRAAALAALHGDTAPTSWSQYPPMPPAPTSNRPDSVVGSGLARSESMTRAGNRSSRRANRKAVPKYDQEEFSSPSSPTYPPISPLDSARRSHDHDEIPSSSAESSNVNLHHQLEVAKSREDLLAAGYEVPELNHKSSFGNKAMHYLIPDPPPPQTD</sequence>
<accession>A0ACB8U4L3</accession>
<dbReference type="EMBL" id="MU274912">
    <property type="protein sequence ID" value="KAI0088900.1"/>
    <property type="molecule type" value="Genomic_DNA"/>
</dbReference>
<evidence type="ECO:0000313" key="1">
    <source>
        <dbReference type="EMBL" id="KAI0088900.1"/>
    </source>
</evidence>
<dbReference type="Proteomes" id="UP001055072">
    <property type="component" value="Unassembled WGS sequence"/>
</dbReference>
<reference evidence="1" key="1">
    <citation type="journal article" date="2021" name="Environ. Microbiol.">
        <title>Gene family expansions and transcriptome signatures uncover fungal adaptations to wood decay.</title>
        <authorList>
            <person name="Hage H."/>
            <person name="Miyauchi S."/>
            <person name="Viragh M."/>
            <person name="Drula E."/>
            <person name="Min B."/>
            <person name="Chaduli D."/>
            <person name="Navarro D."/>
            <person name="Favel A."/>
            <person name="Norest M."/>
            <person name="Lesage-Meessen L."/>
            <person name="Balint B."/>
            <person name="Merenyi Z."/>
            <person name="de Eugenio L."/>
            <person name="Morin E."/>
            <person name="Martinez A.T."/>
            <person name="Baldrian P."/>
            <person name="Stursova M."/>
            <person name="Martinez M.J."/>
            <person name="Novotny C."/>
            <person name="Magnuson J.K."/>
            <person name="Spatafora J.W."/>
            <person name="Maurice S."/>
            <person name="Pangilinan J."/>
            <person name="Andreopoulos W."/>
            <person name="LaButti K."/>
            <person name="Hundley H."/>
            <person name="Na H."/>
            <person name="Kuo A."/>
            <person name="Barry K."/>
            <person name="Lipzen A."/>
            <person name="Henrissat B."/>
            <person name="Riley R."/>
            <person name="Ahrendt S."/>
            <person name="Nagy L.G."/>
            <person name="Grigoriev I.V."/>
            <person name="Martin F."/>
            <person name="Rosso M.N."/>
        </authorList>
    </citation>
    <scope>NUCLEOTIDE SEQUENCE</scope>
    <source>
        <strain evidence="1">CBS 384.51</strain>
    </source>
</reference>